<keyword evidence="3" id="KW-1185">Reference proteome</keyword>
<dbReference type="RefSeq" id="WP_123926894.1">
    <property type="nucleotide sequence ID" value="NZ_CP033896.1"/>
</dbReference>
<gene>
    <name evidence="2" type="ORF">CCHOA_03735</name>
</gene>
<keyword evidence="1" id="KW-0732">Signal</keyword>
<proteinExistence type="predicted"/>
<dbReference type="OrthoDB" id="4413502at2"/>
<sequence precursor="true">MKKIVSFTAAAAIAAAALTACSPPHENDAPAAERVKTATLVDAPTATATTTTTATAVEADSTSLGTPKYIDCVGKPTDPPTSLSLACADNNDRLENITWTSLDQLNARGTGTRVTNTCEPDCASGEIVRTENVAVVLAQPDVDPQSSQLLFQTVMVDGQVVQP</sequence>
<dbReference type="AlphaFoldDB" id="A0A3G6J5B3"/>
<feature type="chain" id="PRO_5039032962" description="Secreted protein" evidence="1">
    <location>
        <begin position="21"/>
        <end position="163"/>
    </location>
</feature>
<evidence type="ECO:0008006" key="4">
    <source>
        <dbReference type="Google" id="ProtNLM"/>
    </source>
</evidence>
<organism evidence="2 3">
    <name type="scientific">Corynebacterium choanae</name>
    <dbReference type="NCBI Taxonomy" id="1862358"/>
    <lineage>
        <taxon>Bacteria</taxon>
        <taxon>Bacillati</taxon>
        <taxon>Actinomycetota</taxon>
        <taxon>Actinomycetes</taxon>
        <taxon>Mycobacteriales</taxon>
        <taxon>Corynebacteriaceae</taxon>
        <taxon>Corynebacterium</taxon>
    </lineage>
</organism>
<dbReference type="Proteomes" id="UP000269019">
    <property type="component" value="Chromosome"/>
</dbReference>
<protein>
    <recommendedName>
        <fullName evidence="4">Secreted protein</fullName>
    </recommendedName>
</protein>
<evidence type="ECO:0000313" key="2">
    <source>
        <dbReference type="EMBL" id="AZA13156.1"/>
    </source>
</evidence>
<dbReference type="KEGG" id="ccho:CCHOA_03735"/>
<dbReference type="EMBL" id="CP033896">
    <property type="protein sequence ID" value="AZA13156.1"/>
    <property type="molecule type" value="Genomic_DNA"/>
</dbReference>
<feature type="signal peptide" evidence="1">
    <location>
        <begin position="1"/>
        <end position="20"/>
    </location>
</feature>
<accession>A0A3G6J5B3</accession>
<reference evidence="2 3" key="1">
    <citation type="submission" date="2018-11" db="EMBL/GenBank/DDBJ databases">
        <authorList>
            <person name="Kleinhagauer T."/>
            <person name="Glaeser S.P."/>
            <person name="Spergser J."/>
            <person name="Ruckert C."/>
            <person name="Kaempfer P."/>
            <person name="Busse H.-J."/>
        </authorList>
    </citation>
    <scope>NUCLEOTIDE SEQUENCE [LARGE SCALE GENOMIC DNA]</scope>
    <source>
        <strain evidence="2 3">200CH</strain>
    </source>
</reference>
<evidence type="ECO:0000256" key="1">
    <source>
        <dbReference type="SAM" id="SignalP"/>
    </source>
</evidence>
<name>A0A3G6J5B3_9CORY</name>
<evidence type="ECO:0000313" key="3">
    <source>
        <dbReference type="Proteomes" id="UP000269019"/>
    </source>
</evidence>
<dbReference type="PROSITE" id="PS51257">
    <property type="entry name" value="PROKAR_LIPOPROTEIN"/>
    <property type="match status" value="1"/>
</dbReference>